<dbReference type="InterPro" id="IPR036866">
    <property type="entry name" value="RibonucZ/Hydroxyglut_hydro"/>
</dbReference>
<keyword evidence="1" id="KW-0378">Hydrolase</keyword>
<dbReference type="Gene3D" id="3.40.50.10890">
    <property type="match status" value="1"/>
</dbReference>
<dbReference type="EMBL" id="LT629792">
    <property type="protein sequence ID" value="SDT89797.1"/>
    <property type="molecule type" value="Genomic_DNA"/>
</dbReference>
<dbReference type="InterPro" id="IPR050698">
    <property type="entry name" value="MBL"/>
</dbReference>
<gene>
    <name evidence="4" type="ORF">SAMN04489714_0685</name>
</gene>
<dbReference type="PANTHER" id="PTHR11203:SF37">
    <property type="entry name" value="INTEGRATOR COMPLEX SUBUNIT 11"/>
    <property type="match status" value="1"/>
</dbReference>
<feature type="domain" description="Metallo-beta-lactamase" evidence="2">
    <location>
        <begin position="18"/>
        <end position="228"/>
    </location>
</feature>
<dbReference type="InterPro" id="IPR001279">
    <property type="entry name" value="Metallo-B-lactamas"/>
</dbReference>
<evidence type="ECO:0000259" key="2">
    <source>
        <dbReference type="SMART" id="SM00849"/>
    </source>
</evidence>
<dbReference type="Pfam" id="PF00753">
    <property type="entry name" value="Lactamase_B"/>
    <property type="match status" value="1"/>
</dbReference>
<dbReference type="InterPro" id="IPR011108">
    <property type="entry name" value="RMMBL"/>
</dbReference>
<dbReference type="SMART" id="SM00849">
    <property type="entry name" value="Lactamase_B"/>
    <property type="match status" value="1"/>
</dbReference>
<dbReference type="Gene3D" id="3.60.15.10">
    <property type="entry name" value="Ribonuclease Z/Hydroxyacylglutathione hydrolase-like"/>
    <property type="match status" value="1"/>
</dbReference>
<name>A0ABY0V6K1_9ACTO</name>
<evidence type="ECO:0000256" key="1">
    <source>
        <dbReference type="ARBA" id="ARBA00022801"/>
    </source>
</evidence>
<evidence type="ECO:0000313" key="4">
    <source>
        <dbReference type="EMBL" id="SDT89797.1"/>
    </source>
</evidence>
<keyword evidence="5" id="KW-1185">Reference proteome</keyword>
<feature type="domain" description="Beta-Casp" evidence="3">
    <location>
        <begin position="258"/>
        <end position="379"/>
    </location>
</feature>
<accession>A0ABY0V6K1</accession>
<dbReference type="Pfam" id="PF10996">
    <property type="entry name" value="Beta-Casp"/>
    <property type="match status" value="1"/>
</dbReference>
<dbReference type="Pfam" id="PF07521">
    <property type="entry name" value="RMMBL"/>
    <property type="match status" value="1"/>
</dbReference>
<reference evidence="4 5" key="1">
    <citation type="submission" date="2016-10" db="EMBL/GenBank/DDBJ databases">
        <authorList>
            <person name="Varghese N."/>
            <person name="Submissions S."/>
        </authorList>
    </citation>
    <scope>NUCLEOTIDE SEQUENCE [LARGE SCALE GENOMIC DNA]</scope>
    <source>
        <strain evidence="4 5">DSM 9169</strain>
    </source>
</reference>
<proteinExistence type="predicted"/>
<organism evidence="4 5">
    <name type="scientific">Schaalia radingae</name>
    <dbReference type="NCBI Taxonomy" id="131110"/>
    <lineage>
        <taxon>Bacteria</taxon>
        <taxon>Bacillati</taxon>
        <taxon>Actinomycetota</taxon>
        <taxon>Actinomycetes</taxon>
        <taxon>Actinomycetales</taxon>
        <taxon>Actinomycetaceae</taxon>
        <taxon>Schaalia</taxon>
    </lineage>
</organism>
<dbReference type="SMART" id="SM01027">
    <property type="entry name" value="Beta-Casp"/>
    <property type="match status" value="1"/>
</dbReference>
<evidence type="ECO:0000313" key="5">
    <source>
        <dbReference type="Proteomes" id="UP000198976"/>
    </source>
</evidence>
<protein>
    <submittedName>
        <fullName evidence="4">Metallo-beta-lactamase family protein</fullName>
    </submittedName>
</protein>
<dbReference type="InterPro" id="IPR022712">
    <property type="entry name" value="Beta_Casp"/>
</dbReference>
<evidence type="ECO:0000259" key="3">
    <source>
        <dbReference type="SMART" id="SM01027"/>
    </source>
</evidence>
<dbReference type="PANTHER" id="PTHR11203">
    <property type="entry name" value="CLEAVAGE AND POLYADENYLATION SPECIFICITY FACTOR FAMILY MEMBER"/>
    <property type="match status" value="1"/>
</dbReference>
<dbReference type="RefSeq" id="WP_058236356.1">
    <property type="nucleotide sequence ID" value="NZ_LT629792.1"/>
</dbReference>
<dbReference type="Proteomes" id="UP000198976">
    <property type="component" value="Chromosome I"/>
</dbReference>
<sequence>MAPTTLTFVGAAGTVTGSKHLLTVDSPRGERRILIDSGLYQGEKKLRRKNWSDFPVPADSISDILLTHAHLDHVGYLPRLVKQGFSGTIWATPSTIDLAHIVLRDSAYLQERDAEHARTYGYSKHRRPLPLYTVNDVEDTLPLMRAVDFDADIDVGGQVSAHWTRAGHILGSASIRVHTPGGDALFSGDLGRPTHPVLRSREIPEGAPTVLLESTYGDREHFEADPGHEKHEVFRDAICRTIDRGGSVLVPAFAVDRTEVVLKVLSDMVAAGQIPSVPIYVDSPMALASLRLYQAVSARGELNDEVGGLKLSNLNLIEVRDQEQSQKLNDPKEPSIIVSASGMLTGGRVLHHIEHMLPQAIHTVVLTGYQAVGTRGRALLDGARELKMHGAWVSVQAEVIRDEEFSVHADCSELVDWVRDLVPQPRSVWCVHGEEKAAQALVESLDQELGVRARVAVPEKTIELKK</sequence>
<dbReference type="CDD" id="cd16295">
    <property type="entry name" value="TTHA0252-CPSF-like_MBL-fold"/>
    <property type="match status" value="1"/>
</dbReference>
<dbReference type="SUPFAM" id="SSF56281">
    <property type="entry name" value="Metallo-hydrolase/oxidoreductase"/>
    <property type="match status" value="1"/>
</dbReference>